<dbReference type="EMBL" id="PQGG01000027">
    <property type="protein sequence ID" value="POP52609.1"/>
    <property type="molecule type" value="Genomic_DNA"/>
</dbReference>
<dbReference type="SUPFAM" id="SSF56672">
    <property type="entry name" value="DNA/RNA polymerases"/>
    <property type="match status" value="1"/>
</dbReference>
<dbReference type="InterPro" id="IPR017961">
    <property type="entry name" value="DNA_pol_Y-fam_little_finger"/>
</dbReference>
<evidence type="ECO:0000256" key="5">
    <source>
        <dbReference type="ARBA" id="ARBA00023236"/>
    </source>
</evidence>
<dbReference type="RefSeq" id="WP_103684552.1">
    <property type="nucleotide sequence ID" value="NZ_PQGG01000027.1"/>
</dbReference>
<dbReference type="PROSITE" id="PS50173">
    <property type="entry name" value="UMUC"/>
    <property type="match status" value="1"/>
</dbReference>
<feature type="domain" description="UmuC" evidence="6">
    <location>
        <begin position="2"/>
        <end position="185"/>
    </location>
</feature>
<evidence type="ECO:0000313" key="8">
    <source>
        <dbReference type="Proteomes" id="UP000237222"/>
    </source>
</evidence>
<dbReference type="GO" id="GO:0003684">
    <property type="term" value="F:damaged DNA binding"/>
    <property type="evidence" value="ECO:0007669"/>
    <property type="project" value="InterPro"/>
</dbReference>
<gene>
    <name evidence="7" type="ORF">C0068_11060</name>
</gene>
<proteinExistence type="inferred from homology"/>
<keyword evidence="2" id="KW-0227">DNA damage</keyword>
<evidence type="ECO:0000256" key="1">
    <source>
        <dbReference type="ARBA" id="ARBA00010945"/>
    </source>
</evidence>
<reference evidence="7" key="1">
    <citation type="submission" date="2018-01" db="EMBL/GenBank/DDBJ databases">
        <authorList>
            <person name="Yu X.-D."/>
        </authorList>
    </citation>
    <scope>NUCLEOTIDE SEQUENCE</scope>
    <source>
        <strain evidence="7">ZX-21</strain>
    </source>
</reference>
<keyword evidence="3" id="KW-0741">SOS mutagenesis</keyword>
<organism evidence="7 8">
    <name type="scientific">Zhongshania marina</name>
    <dbReference type="NCBI Taxonomy" id="2304603"/>
    <lineage>
        <taxon>Bacteria</taxon>
        <taxon>Pseudomonadati</taxon>
        <taxon>Pseudomonadota</taxon>
        <taxon>Gammaproteobacteria</taxon>
        <taxon>Cellvibrionales</taxon>
        <taxon>Spongiibacteraceae</taxon>
        <taxon>Zhongshania</taxon>
    </lineage>
</organism>
<keyword evidence="5" id="KW-0742">SOS response</keyword>
<dbReference type="Pfam" id="PF11798">
    <property type="entry name" value="IMS_HHH"/>
    <property type="match status" value="1"/>
</dbReference>
<dbReference type="AlphaFoldDB" id="A0A2S4HF99"/>
<dbReference type="Gene3D" id="3.40.1170.60">
    <property type="match status" value="1"/>
</dbReference>
<dbReference type="PANTHER" id="PTHR11076">
    <property type="entry name" value="DNA REPAIR POLYMERASE UMUC / TRANSFERASE FAMILY MEMBER"/>
    <property type="match status" value="1"/>
</dbReference>
<evidence type="ECO:0000259" key="6">
    <source>
        <dbReference type="PROSITE" id="PS50173"/>
    </source>
</evidence>
<dbReference type="InterPro" id="IPR024728">
    <property type="entry name" value="PolY_HhH_motif"/>
</dbReference>
<dbReference type="Pfam" id="PF13438">
    <property type="entry name" value="DUF4113"/>
    <property type="match status" value="1"/>
</dbReference>
<dbReference type="NCBIfam" id="NF002955">
    <property type="entry name" value="PRK03609.1"/>
    <property type="match status" value="1"/>
</dbReference>
<dbReference type="OrthoDB" id="9808813at2"/>
<evidence type="ECO:0000256" key="3">
    <source>
        <dbReference type="ARBA" id="ARBA00023199"/>
    </source>
</evidence>
<dbReference type="GO" id="GO:0009432">
    <property type="term" value="P:SOS response"/>
    <property type="evidence" value="ECO:0007669"/>
    <property type="project" value="UniProtKB-KW"/>
</dbReference>
<evidence type="ECO:0000256" key="4">
    <source>
        <dbReference type="ARBA" id="ARBA00023204"/>
    </source>
</evidence>
<dbReference type="Pfam" id="PF11799">
    <property type="entry name" value="IMS_C"/>
    <property type="match status" value="1"/>
</dbReference>
<accession>A0A2S4HF99</accession>
<evidence type="ECO:0000256" key="2">
    <source>
        <dbReference type="ARBA" id="ARBA00022763"/>
    </source>
</evidence>
<dbReference type="GO" id="GO:0006281">
    <property type="term" value="P:DNA repair"/>
    <property type="evidence" value="ECO:0007669"/>
    <property type="project" value="UniProtKB-KW"/>
</dbReference>
<dbReference type="InterPro" id="IPR001126">
    <property type="entry name" value="UmuC"/>
</dbReference>
<keyword evidence="4" id="KW-0234">DNA repair</keyword>
<comment type="caution">
    <text evidence="7">The sequence shown here is derived from an EMBL/GenBank/DDBJ whole genome shotgun (WGS) entry which is preliminary data.</text>
</comment>
<dbReference type="PANTHER" id="PTHR11076:SF34">
    <property type="entry name" value="PROTEIN UMUC"/>
    <property type="match status" value="1"/>
</dbReference>
<sequence length="417" mass="47486">MFALVDCNSFYASCEQIFRPDLRGKPVVVLSNNDGFVVARSKEAKDLNIPDLTLYIKVAPILRKHKVAVFSSNYPLYGDMSSRVMSILREYSPQVEVYSIDEMFLELEGMNEDLTPFGQTIKKRIWKETRLPVCVGFGSTKTLAKVANHGAKKIPALNGVCWIQRDDQRQWLLQRMPVNKVWGIGSRIQRKLNELDINTAWDLATADARRLRRRFSVNLERTIAELNGEACYALEEVPPAKKQIYCTRGFGVKAVSLPPIIEAISLYASRAAEKLREQSHLATTLHVFIQTSPYDRQYYSRSTVVQLPYPTDDTRIISRYAQYAAKSLYLEGYSYLKAGVGIIEMVDRKFLQSDLFSSGQAGDTDKLMSLLDGINRRFGRDTLQLAGEGVQKKWYMRQAYRSPSYTTRISDLPIVNI</sequence>
<dbReference type="CDD" id="cd01700">
    <property type="entry name" value="PolY_Pol_V_umuC"/>
    <property type="match status" value="1"/>
</dbReference>
<dbReference type="GO" id="GO:0042276">
    <property type="term" value="P:error-prone translesion synthesis"/>
    <property type="evidence" value="ECO:0007669"/>
    <property type="project" value="TreeGrafter"/>
</dbReference>
<dbReference type="Gene3D" id="3.30.70.270">
    <property type="match status" value="1"/>
</dbReference>
<dbReference type="Gene3D" id="1.10.150.20">
    <property type="entry name" value="5' to 3' exonuclease, C-terminal subdomain"/>
    <property type="match status" value="1"/>
</dbReference>
<comment type="similarity">
    <text evidence="1">Belongs to the DNA polymerase type-Y family.</text>
</comment>
<dbReference type="InterPro" id="IPR025188">
    <property type="entry name" value="DUF4113"/>
</dbReference>
<dbReference type="InterPro" id="IPR050116">
    <property type="entry name" value="DNA_polymerase-Y"/>
</dbReference>
<name>A0A2S4HF99_9GAMM</name>
<dbReference type="Proteomes" id="UP000237222">
    <property type="component" value="Unassembled WGS sequence"/>
</dbReference>
<protein>
    <submittedName>
        <fullName evidence="7">UMUC domain-containing protein DNA-repair protein</fullName>
    </submittedName>
</protein>
<evidence type="ECO:0000313" key="7">
    <source>
        <dbReference type="EMBL" id="POP52609.1"/>
    </source>
</evidence>
<dbReference type="Pfam" id="PF00817">
    <property type="entry name" value="IMS"/>
    <property type="match status" value="1"/>
</dbReference>
<dbReference type="GO" id="GO:0003887">
    <property type="term" value="F:DNA-directed DNA polymerase activity"/>
    <property type="evidence" value="ECO:0007669"/>
    <property type="project" value="TreeGrafter"/>
</dbReference>
<dbReference type="InterPro" id="IPR043128">
    <property type="entry name" value="Rev_trsase/Diguanyl_cyclase"/>
</dbReference>
<dbReference type="GO" id="GO:0005829">
    <property type="term" value="C:cytosol"/>
    <property type="evidence" value="ECO:0007669"/>
    <property type="project" value="TreeGrafter"/>
</dbReference>
<dbReference type="InterPro" id="IPR043502">
    <property type="entry name" value="DNA/RNA_pol_sf"/>
</dbReference>